<feature type="domain" description="Cytochrome c" evidence="8">
    <location>
        <begin position="31"/>
        <end position="123"/>
    </location>
</feature>
<dbReference type="InterPro" id="IPR036909">
    <property type="entry name" value="Cyt_c-like_dom_sf"/>
</dbReference>
<dbReference type="Pfam" id="PF07635">
    <property type="entry name" value="PSCyt1"/>
    <property type="match status" value="1"/>
</dbReference>
<dbReference type="RefSeq" id="WP_213499348.1">
    <property type="nucleotide sequence ID" value="NZ_CP074694.1"/>
</dbReference>
<dbReference type="Gene3D" id="2.60.40.1080">
    <property type="match status" value="1"/>
</dbReference>
<evidence type="ECO:0000256" key="1">
    <source>
        <dbReference type="ARBA" id="ARBA00022617"/>
    </source>
</evidence>
<dbReference type="InterPro" id="IPR022655">
    <property type="entry name" value="DUF1553"/>
</dbReference>
<dbReference type="InterPro" id="IPR011444">
    <property type="entry name" value="DUF1549"/>
</dbReference>
<keyword evidence="1 4" id="KW-0349">Heme</keyword>
<dbReference type="Pfam" id="PF00400">
    <property type="entry name" value="WD40"/>
    <property type="match status" value="3"/>
</dbReference>
<dbReference type="InterPro" id="IPR009056">
    <property type="entry name" value="Cyt_c-like_dom"/>
</dbReference>
<dbReference type="InterPro" id="IPR011429">
    <property type="entry name" value="Cyt_c_Planctomycete-type"/>
</dbReference>
<feature type="coiled-coil region" evidence="5">
    <location>
        <begin position="1238"/>
        <end position="1272"/>
    </location>
</feature>
<dbReference type="Pfam" id="PF07587">
    <property type="entry name" value="PSD1"/>
    <property type="match status" value="1"/>
</dbReference>
<evidence type="ECO:0000313" key="10">
    <source>
        <dbReference type="Proteomes" id="UP000676194"/>
    </source>
</evidence>
<keyword evidence="10" id="KW-1185">Reference proteome</keyword>
<dbReference type="Proteomes" id="UP000676194">
    <property type="component" value="Chromosome"/>
</dbReference>
<evidence type="ECO:0000259" key="8">
    <source>
        <dbReference type="PROSITE" id="PS51007"/>
    </source>
</evidence>
<organism evidence="9 10">
    <name type="scientific">Telmatocola sphagniphila</name>
    <dbReference type="NCBI Taxonomy" id="1123043"/>
    <lineage>
        <taxon>Bacteria</taxon>
        <taxon>Pseudomonadati</taxon>
        <taxon>Planctomycetota</taxon>
        <taxon>Planctomycetia</taxon>
        <taxon>Gemmatales</taxon>
        <taxon>Gemmataceae</taxon>
    </lineage>
</organism>
<dbReference type="InterPro" id="IPR003343">
    <property type="entry name" value="Big_2"/>
</dbReference>
<dbReference type="PANTHER" id="PTHR35889:SF3">
    <property type="entry name" value="F-BOX DOMAIN-CONTAINING PROTEIN"/>
    <property type="match status" value="1"/>
</dbReference>
<protein>
    <submittedName>
        <fullName evidence="9">DUF1553 domain-containing protein</fullName>
    </submittedName>
</protein>
<dbReference type="SMART" id="SM00635">
    <property type="entry name" value="BID_2"/>
    <property type="match status" value="1"/>
</dbReference>
<name>A0A8E6B9M6_9BACT</name>
<evidence type="ECO:0000256" key="6">
    <source>
        <dbReference type="SAM" id="MobiDB-lite"/>
    </source>
</evidence>
<keyword evidence="3 4" id="KW-0408">Iron</keyword>
<dbReference type="GO" id="GO:0009055">
    <property type="term" value="F:electron transfer activity"/>
    <property type="evidence" value="ECO:0007669"/>
    <property type="project" value="InterPro"/>
</dbReference>
<dbReference type="PROSITE" id="PS51007">
    <property type="entry name" value="CYTC"/>
    <property type="match status" value="1"/>
</dbReference>
<evidence type="ECO:0000256" key="3">
    <source>
        <dbReference type="ARBA" id="ARBA00023004"/>
    </source>
</evidence>
<sequence>MTRPTLSALCLLVLPIFAWAEEPKTPPAKISFSKQIMPIFQANCVGCHQPAKARGDYLMTSFEKLIASGESQKKAIVAGHPEQSNLVAQIMPDAKGKARMPEKKKPLEPAEIDLIKKWILEGASDDTPTNARAKFDSDHPPIYTRQPVISGLDYSPDGKYLAVTGFHEVLLWNSDGSKLESRLIGLAERIQSLRFSPNGKLLAVAGGLPGRAGEIQIWDVEKKKLKLSHSVTFDTLYGVSWSPDSSKVAFGCADNTVRVIDTSSGEQVLYQGSHSDWALDTCFTNDGTHVISVSRDRTVKLTELASQRFIDNITSITPGGLKGGLICVAKHPKREEIVIGGADGQPKVYRVYRQTARVIGDDANLVRELPPMTGRVNGLAVSADGKRIAAVSSLDGKGQISVYGYEFNPDLPGDLRQINQKVVNTRSQGEKDKLAEFLKKDIKRYANVENVKTALFAVAFHPNSKQLAVAGADGVIRLVNPETGKTEKEFSAITLQVATQSTEPSKTEVTKVSYKSTGDIKQSHKVDFIQDVQPILSRMGCNAGTCHGSAQGKNGFKLSLRGYDPIFDVRALTDELASRRVNIASPDDSLLLLKITNAVPHVGGQLTKPGDPYYQILRNWIEQGAGLDLNAPRVVSIEVTPQNPVIEKIGDAQPLTVIAKFADGKTRDVTKEAFLDSGNTETATVDRSAKMTAIRRGEAAVLARYEGAYAATTLTVMGDRTGFEWKEPEKYNRIDELVANKWKRLKIQPSELCSDTDFIRRVYLDLTGLPPTAQAVRDFVADKQPTRNKREQLIQKLIGSADYVEFWTNKWADLLQVNRKFLGTDGAAEFRKWIRTEVQKNTPYNEFVTKILTANGSNKENPPASYFKILRDPTAMMENTTHLFLGVRFNCNKCHDHPFERWTQDQYYQTSAYFARVQLAADPKAGGQNIGGTDVERPKPLYEIVSEKKDGEVTHDRTGQPAVPKFPYPAAHEAKGDSRRVELAAWITSPDNPYFARSFVNRLWGYTFGTGIIEPIDDIRAGNPPTNPELLDYLTREFIQSNFNVQHVLKLIVSSRTYQLSIDTNKWNEDDKINFAHGNARRLPAEVLFDAVQRVTGAQSHFPGVKAGIRAAELPDSGIELPDGFLNNLGRPVRESACECERSAGLQLGPVMALVNGRTIGDSIAQDNNALAQLVAKIPEDRKLIDELFLRILNRPPTAKEVDQTIAAWNEIDVDHQTLTKALAAYEKELAPKREKAEQDRLTQLERAKKELAQYERELEPILKKREEERQKKIQDMEAKFNSFQKDYEKKIFEIEKKFKDEVEWVILDPKTFAGAKENVKLTKLDDKSLLAEKSVAKSNYSITADTNLKGISAFRLELLTTEKAPMKGPGFGPGNGNFVLTQFEVTLGEGKDAKKLKLKSAQSDFSQDNFTAASTIDGQINGGKGWAAAPALGVGHWITFELDKPIDQDGLKTLTFNLLQRFDGGNHCIARFRLSAAVAKKPVGLSISEEWKQILKTPLEKRSAEQKQMSLKYFQLTDVNYRNKVNEMNLARQPLPVDAKLKELKDRVELAGRPLPQDAKLVQMKQDFEISQRQLANKRLTGVQDLAWALINSPAFLFNR</sequence>
<dbReference type="Gene3D" id="2.130.10.10">
    <property type="entry name" value="YVTN repeat-like/Quinoprotein amine dehydrogenase"/>
    <property type="match status" value="2"/>
</dbReference>
<evidence type="ECO:0000313" key="9">
    <source>
        <dbReference type="EMBL" id="QVL34378.1"/>
    </source>
</evidence>
<proteinExistence type="predicted"/>
<evidence type="ECO:0000256" key="2">
    <source>
        <dbReference type="ARBA" id="ARBA00022723"/>
    </source>
</evidence>
<dbReference type="EMBL" id="CP074694">
    <property type="protein sequence ID" value="QVL34378.1"/>
    <property type="molecule type" value="Genomic_DNA"/>
</dbReference>
<feature type="region of interest" description="Disordered" evidence="6">
    <location>
        <begin position="951"/>
        <end position="970"/>
    </location>
</feature>
<gene>
    <name evidence="9" type="ORF">KIH39_10865</name>
</gene>
<evidence type="ECO:0000256" key="5">
    <source>
        <dbReference type="SAM" id="Coils"/>
    </source>
</evidence>
<reference evidence="9" key="1">
    <citation type="submission" date="2021-05" db="EMBL/GenBank/DDBJ databases">
        <title>Complete genome sequence of the cellulolytic planctomycete Telmatocola sphagniphila SP2T and characterization of the first cellulase from planctomycetes.</title>
        <authorList>
            <person name="Rakitin A.L."/>
            <person name="Beletsky A.V."/>
            <person name="Naumoff D.G."/>
            <person name="Kulichevskaya I.S."/>
            <person name="Mardanov A.V."/>
            <person name="Ravin N.V."/>
            <person name="Dedysh S.N."/>
        </authorList>
    </citation>
    <scope>NUCLEOTIDE SEQUENCE</scope>
    <source>
        <strain evidence="9">SP2T</strain>
    </source>
</reference>
<dbReference type="InterPro" id="IPR015943">
    <property type="entry name" value="WD40/YVTN_repeat-like_dom_sf"/>
</dbReference>
<dbReference type="PANTHER" id="PTHR35889">
    <property type="entry name" value="CYCLOINULO-OLIGOSACCHARIDE FRUCTANOTRANSFERASE-RELATED"/>
    <property type="match status" value="1"/>
</dbReference>
<dbReference type="InterPro" id="IPR001680">
    <property type="entry name" value="WD40_rpt"/>
</dbReference>
<dbReference type="SMART" id="SM00320">
    <property type="entry name" value="WD40"/>
    <property type="match status" value="7"/>
</dbReference>
<evidence type="ECO:0000256" key="4">
    <source>
        <dbReference type="PROSITE-ProRule" id="PRU00433"/>
    </source>
</evidence>
<accession>A0A8E6B9M6</accession>
<dbReference type="Gene3D" id="1.10.760.10">
    <property type="entry name" value="Cytochrome c-like domain"/>
    <property type="match status" value="1"/>
</dbReference>
<feature type="signal peptide" evidence="7">
    <location>
        <begin position="1"/>
        <end position="20"/>
    </location>
</feature>
<feature type="chain" id="PRO_5034832829" evidence="7">
    <location>
        <begin position="21"/>
        <end position="1601"/>
    </location>
</feature>
<dbReference type="GO" id="GO:0046872">
    <property type="term" value="F:metal ion binding"/>
    <property type="evidence" value="ECO:0007669"/>
    <property type="project" value="UniProtKB-KW"/>
</dbReference>
<dbReference type="Pfam" id="PF07583">
    <property type="entry name" value="PSCyt2"/>
    <property type="match status" value="1"/>
</dbReference>
<dbReference type="KEGG" id="tsph:KIH39_10865"/>
<dbReference type="SUPFAM" id="SSF50978">
    <property type="entry name" value="WD40 repeat-like"/>
    <property type="match status" value="1"/>
</dbReference>
<keyword evidence="7" id="KW-0732">Signal</keyword>
<evidence type="ECO:0000256" key="7">
    <source>
        <dbReference type="SAM" id="SignalP"/>
    </source>
</evidence>
<dbReference type="InterPro" id="IPR036322">
    <property type="entry name" value="WD40_repeat_dom_sf"/>
</dbReference>
<keyword evidence="2 4" id="KW-0479">Metal-binding</keyword>
<dbReference type="SUPFAM" id="SSF46626">
    <property type="entry name" value="Cytochrome c"/>
    <property type="match status" value="1"/>
</dbReference>
<dbReference type="GO" id="GO:0020037">
    <property type="term" value="F:heme binding"/>
    <property type="evidence" value="ECO:0007669"/>
    <property type="project" value="InterPro"/>
</dbReference>
<keyword evidence="5" id="KW-0175">Coiled coil</keyword>